<proteinExistence type="predicted"/>
<reference evidence="2" key="1">
    <citation type="submission" date="2021-03" db="EMBL/GenBank/DDBJ databases">
        <title>Draft genome sequence of rust myrtle Austropuccinia psidii MF-1, a brazilian biotype.</title>
        <authorList>
            <person name="Quecine M.C."/>
            <person name="Pachon D.M.R."/>
            <person name="Bonatelli M.L."/>
            <person name="Correr F.H."/>
            <person name="Franceschini L.M."/>
            <person name="Leite T.F."/>
            <person name="Margarido G.R.A."/>
            <person name="Almeida C.A."/>
            <person name="Ferrarezi J.A."/>
            <person name="Labate C.A."/>
        </authorList>
    </citation>
    <scope>NUCLEOTIDE SEQUENCE</scope>
    <source>
        <strain evidence="2">MF-1</strain>
    </source>
</reference>
<comment type="caution">
    <text evidence="2">The sequence shown here is derived from an EMBL/GenBank/DDBJ whole genome shotgun (WGS) entry which is preliminary data.</text>
</comment>
<keyword evidence="3" id="KW-1185">Reference proteome</keyword>
<feature type="region of interest" description="Disordered" evidence="1">
    <location>
        <begin position="1"/>
        <end position="64"/>
    </location>
</feature>
<dbReference type="AlphaFoldDB" id="A0A9Q3IAT4"/>
<sequence>MDINLELDTRYHERKKEKRSNEEKKPPVTGSNSFRTPQDESSKKPLHKTRKKGKSFQVSKDKPHAALFNKDKKLVCSEKERRIKEGLFTYCGGKNPIKKFFEKTQNRSGSSRGFLHKKGKA</sequence>
<protein>
    <submittedName>
        <fullName evidence="2">Uncharacterized protein</fullName>
    </submittedName>
</protein>
<name>A0A9Q3IAT4_9BASI</name>
<gene>
    <name evidence="2" type="ORF">O181_072210</name>
</gene>
<dbReference type="OrthoDB" id="8942758at2759"/>
<feature type="compositionally biased region" description="Basic residues" evidence="1">
    <location>
        <begin position="44"/>
        <end position="54"/>
    </location>
</feature>
<evidence type="ECO:0000256" key="1">
    <source>
        <dbReference type="SAM" id="MobiDB-lite"/>
    </source>
</evidence>
<dbReference type="EMBL" id="AVOT02037770">
    <property type="protein sequence ID" value="MBW0532495.1"/>
    <property type="molecule type" value="Genomic_DNA"/>
</dbReference>
<evidence type="ECO:0000313" key="3">
    <source>
        <dbReference type="Proteomes" id="UP000765509"/>
    </source>
</evidence>
<dbReference type="Proteomes" id="UP000765509">
    <property type="component" value="Unassembled WGS sequence"/>
</dbReference>
<organism evidence="2 3">
    <name type="scientific">Austropuccinia psidii MF-1</name>
    <dbReference type="NCBI Taxonomy" id="1389203"/>
    <lineage>
        <taxon>Eukaryota</taxon>
        <taxon>Fungi</taxon>
        <taxon>Dikarya</taxon>
        <taxon>Basidiomycota</taxon>
        <taxon>Pucciniomycotina</taxon>
        <taxon>Pucciniomycetes</taxon>
        <taxon>Pucciniales</taxon>
        <taxon>Sphaerophragmiaceae</taxon>
        <taxon>Austropuccinia</taxon>
    </lineage>
</organism>
<accession>A0A9Q3IAT4</accession>
<evidence type="ECO:0000313" key="2">
    <source>
        <dbReference type="EMBL" id="MBW0532495.1"/>
    </source>
</evidence>